<evidence type="ECO:0000256" key="2">
    <source>
        <dbReference type="ARBA" id="ARBA00023043"/>
    </source>
</evidence>
<feature type="repeat" description="ANK" evidence="3">
    <location>
        <begin position="95"/>
        <end position="131"/>
    </location>
</feature>
<dbReference type="GeneID" id="105433509"/>
<evidence type="ECO:0000313" key="5">
    <source>
        <dbReference type="RefSeq" id="XP_011647164.1"/>
    </source>
</evidence>
<protein>
    <submittedName>
        <fullName evidence="5 6">Ankyrin repeat domain-containing protein 39 isoform X1</fullName>
    </submittedName>
</protein>
<organism evidence="4 6">
    <name type="scientific">Pogonomyrmex barbatus</name>
    <name type="common">red harvester ant</name>
    <dbReference type="NCBI Taxonomy" id="144034"/>
    <lineage>
        <taxon>Eukaryota</taxon>
        <taxon>Metazoa</taxon>
        <taxon>Ecdysozoa</taxon>
        <taxon>Arthropoda</taxon>
        <taxon>Hexapoda</taxon>
        <taxon>Insecta</taxon>
        <taxon>Pterygota</taxon>
        <taxon>Neoptera</taxon>
        <taxon>Endopterygota</taxon>
        <taxon>Hymenoptera</taxon>
        <taxon>Apocrita</taxon>
        <taxon>Aculeata</taxon>
        <taxon>Formicoidea</taxon>
        <taxon>Formicidae</taxon>
        <taxon>Myrmicinae</taxon>
        <taxon>Pogonomyrmex</taxon>
    </lineage>
</organism>
<dbReference type="RefSeq" id="XP_011647166.1">
    <property type="nucleotide sequence ID" value="XM_011648864.2"/>
</dbReference>
<dbReference type="PANTHER" id="PTHR24171">
    <property type="entry name" value="ANKYRIN REPEAT DOMAIN-CONTAINING PROTEIN 39-RELATED"/>
    <property type="match status" value="1"/>
</dbReference>
<accession>A0A6I9WWT2</accession>
<dbReference type="SUPFAM" id="SSF48403">
    <property type="entry name" value="Ankyrin repeat"/>
    <property type="match status" value="1"/>
</dbReference>
<dbReference type="Gene3D" id="1.25.40.20">
    <property type="entry name" value="Ankyrin repeat-containing domain"/>
    <property type="match status" value="1"/>
</dbReference>
<keyword evidence="4" id="KW-1185">Reference proteome</keyword>
<dbReference type="Proteomes" id="UP000504615">
    <property type="component" value="Unplaced"/>
</dbReference>
<dbReference type="InterPro" id="IPR002110">
    <property type="entry name" value="Ankyrin_rpt"/>
</dbReference>
<keyword evidence="2 3" id="KW-0040">ANK repeat</keyword>
<evidence type="ECO:0000313" key="6">
    <source>
        <dbReference type="RefSeq" id="XP_011647166.1"/>
    </source>
</evidence>
<dbReference type="AlphaFoldDB" id="A0A6I9WWT2"/>
<dbReference type="InterPro" id="IPR036770">
    <property type="entry name" value="Ankyrin_rpt-contain_sf"/>
</dbReference>
<dbReference type="PROSITE" id="PS50088">
    <property type="entry name" value="ANK_REPEAT"/>
    <property type="match status" value="2"/>
</dbReference>
<dbReference type="RefSeq" id="XP_011647164.1">
    <property type="nucleotide sequence ID" value="XM_011648862.2"/>
</dbReference>
<dbReference type="SMART" id="SM00248">
    <property type="entry name" value="ANK"/>
    <property type="match status" value="4"/>
</dbReference>
<keyword evidence="1" id="KW-0677">Repeat</keyword>
<dbReference type="PROSITE" id="PS50297">
    <property type="entry name" value="ANK_REP_REGION"/>
    <property type="match status" value="1"/>
</dbReference>
<feature type="repeat" description="ANK" evidence="3">
    <location>
        <begin position="61"/>
        <end position="93"/>
    </location>
</feature>
<evidence type="ECO:0000256" key="1">
    <source>
        <dbReference type="ARBA" id="ARBA00022737"/>
    </source>
</evidence>
<dbReference type="OrthoDB" id="9988580at2759"/>
<evidence type="ECO:0000313" key="4">
    <source>
        <dbReference type="Proteomes" id="UP000504615"/>
    </source>
</evidence>
<gene>
    <name evidence="5 6" type="primary">LOC105433509</name>
</gene>
<dbReference type="Pfam" id="PF12796">
    <property type="entry name" value="Ank_2"/>
    <property type="match status" value="1"/>
</dbReference>
<sequence>MAHSHNSNEQCQVPRHMYHVSQTINEVFFERGIWKAALDGDIDQIKYFLQKGVFVDVLDSAGYTALHYAARGGHVHVCELLLENGANVNSRTRCLEATALHRAIDIHRSSEMVKMVDLLLRNGADPNLTDVDGKTALHRAILETDGNLNSVEVIAKLLPITNHAIKNNHGQTIDDLLESLKKKDKNVGKRPIDPEGLRLLLNLYKSNRKEVE</sequence>
<dbReference type="PRINTS" id="PR01415">
    <property type="entry name" value="ANKYRIN"/>
</dbReference>
<proteinExistence type="predicted"/>
<evidence type="ECO:0000256" key="3">
    <source>
        <dbReference type="PROSITE-ProRule" id="PRU00023"/>
    </source>
</evidence>
<dbReference type="KEGG" id="pbar:105433509"/>
<reference evidence="5 6" key="1">
    <citation type="submission" date="2025-04" db="UniProtKB">
        <authorList>
            <consortium name="RefSeq"/>
        </authorList>
    </citation>
    <scope>IDENTIFICATION</scope>
</reference>
<name>A0A6I9WWT2_9HYME</name>
<dbReference type="PANTHER" id="PTHR24171:SF9">
    <property type="entry name" value="ANKYRIN REPEAT DOMAIN-CONTAINING PROTEIN 39"/>
    <property type="match status" value="1"/>
</dbReference>